<dbReference type="GO" id="GO:0004177">
    <property type="term" value="F:aminopeptidase activity"/>
    <property type="evidence" value="ECO:0007669"/>
    <property type="project" value="UniProtKB-KW"/>
</dbReference>
<dbReference type="InterPro" id="IPR000994">
    <property type="entry name" value="Pept_M24"/>
</dbReference>
<keyword evidence="3" id="KW-0031">Aminopeptidase</keyword>
<dbReference type="CDD" id="cd01066">
    <property type="entry name" value="APP_MetAP"/>
    <property type="match status" value="1"/>
</dbReference>
<feature type="domain" description="Creatinase N-terminal" evidence="2">
    <location>
        <begin position="25"/>
        <end position="157"/>
    </location>
</feature>
<evidence type="ECO:0000313" key="3">
    <source>
        <dbReference type="EMBL" id="MBI3127887.1"/>
    </source>
</evidence>
<proteinExistence type="predicted"/>
<dbReference type="Gene3D" id="3.90.230.10">
    <property type="entry name" value="Creatinase/methionine aminopeptidase superfamily"/>
    <property type="match status" value="1"/>
</dbReference>
<name>A0A932MNS2_UNCTE</name>
<comment type="caution">
    <text evidence="3">The sequence shown here is derived from an EMBL/GenBank/DDBJ whole genome shotgun (WGS) entry which is preliminary data.</text>
</comment>
<evidence type="ECO:0000259" key="2">
    <source>
        <dbReference type="Pfam" id="PF01321"/>
    </source>
</evidence>
<dbReference type="InterPro" id="IPR029149">
    <property type="entry name" value="Creatin/AminoP/Spt16_N"/>
</dbReference>
<dbReference type="SUPFAM" id="SSF55920">
    <property type="entry name" value="Creatinase/aminopeptidase"/>
    <property type="match status" value="1"/>
</dbReference>
<dbReference type="InterPro" id="IPR000587">
    <property type="entry name" value="Creatinase_N"/>
</dbReference>
<dbReference type="PANTHER" id="PTHR46112">
    <property type="entry name" value="AMINOPEPTIDASE"/>
    <property type="match status" value="1"/>
</dbReference>
<dbReference type="Pfam" id="PF00557">
    <property type="entry name" value="Peptidase_M24"/>
    <property type="match status" value="1"/>
</dbReference>
<feature type="domain" description="Peptidase M24" evidence="1">
    <location>
        <begin position="174"/>
        <end position="372"/>
    </location>
</feature>
<dbReference type="PRINTS" id="PR00599">
    <property type="entry name" value="MAPEPTIDASE"/>
</dbReference>
<dbReference type="InterPro" id="IPR001714">
    <property type="entry name" value="Pept_M24_MAP"/>
</dbReference>
<evidence type="ECO:0000259" key="1">
    <source>
        <dbReference type="Pfam" id="PF00557"/>
    </source>
</evidence>
<organism evidence="3 4">
    <name type="scientific">Tectimicrobiota bacterium</name>
    <dbReference type="NCBI Taxonomy" id="2528274"/>
    <lineage>
        <taxon>Bacteria</taxon>
        <taxon>Pseudomonadati</taxon>
        <taxon>Nitrospinota/Tectimicrobiota group</taxon>
        <taxon>Candidatus Tectimicrobiota</taxon>
    </lineage>
</organism>
<gene>
    <name evidence="3" type="ORF">HYZ11_09810</name>
</gene>
<dbReference type="EMBL" id="JACPUR010000019">
    <property type="protein sequence ID" value="MBI3127887.1"/>
    <property type="molecule type" value="Genomic_DNA"/>
</dbReference>
<evidence type="ECO:0000313" key="4">
    <source>
        <dbReference type="Proteomes" id="UP000782312"/>
    </source>
</evidence>
<keyword evidence="3" id="KW-0378">Hydrolase</keyword>
<dbReference type="GO" id="GO:0008235">
    <property type="term" value="F:metalloexopeptidase activity"/>
    <property type="evidence" value="ECO:0007669"/>
    <property type="project" value="UniProtKB-ARBA"/>
</dbReference>
<dbReference type="InterPro" id="IPR036005">
    <property type="entry name" value="Creatinase/aminopeptidase-like"/>
</dbReference>
<reference evidence="3" key="1">
    <citation type="submission" date="2020-07" db="EMBL/GenBank/DDBJ databases">
        <title>Huge and variable diversity of episymbiotic CPR bacteria and DPANN archaea in groundwater ecosystems.</title>
        <authorList>
            <person name="He C.Y."/>
            <person name="Keren R."/>
            <person name="Whittaker M."/>
            <person name="Farag I.F."/>
            <person name="Doudna J."/>
            <person name="Cate J.H.D."/>
            <person name="Banfield J.F."/>
        </authorList>
    </citation>
    <scope>NUCLEOTIDE SEQUENCE</scope>
    <source>
        <strain evidence="3">NC_groundwater_763_Ag_S-0.2um_68_21</strain>
    </source>
</reference>
<dbReference type="PANTHER" id="PTHR46112:SF2">
    <property type="entry name" value="XAA-PRO AMINOPEPTIDASE P-RELATED"/>
    <property type="match status" value="1"/>
</dbReference>
<protein>
    <submittedName>
        <fullName evidence="3">Aminopeptidase P family protein</fullName>
    </submittedName>
</protein>
<accession>A0A932MNS2</accession>
<dbReference type="Proteomes" id="UP000782312">
    <property type="component" value="Unassembled WGS sequence"/>
</dbReference>
<dbReference type="Pfam" id="PF01321">
    <property type="entry name" value="Creatinase_N"/>
    <property type="match status" value="1"/>
</dbReference>
<dbReference type="SUPFAM" id="SSF53092">
    <property type="entry name" value="Creatinase/prolidase N-terminal domain"/>
    <property type="match status" value="1"/>
</dbReference>
<dbReference type="Gene3D" id="3.40.350.10">
    <property type="entry name" value="Creatinase/prolidase N-terminal domain"/>
    <property type="match status" value="1"/>
</dbReference>
<keyword evidence="3" id="KW-0645">Protease</keyword>
<dbReference type="InterPro" id="IPR050659">
    <property type="entry name" value="Peptidase_M24B"/>
</dbReference>
<dbReference type="AlphaFoldDB" id="A0A932MNS2"/>
<sequence length="403" mass="45375">MGTDQGLMGVDWESRLDFARLRRERLQRAKDALAKSDVDVLFVFRTEDCRYLTGFRSHLHPTASLGMAVSVLAKGGEPFIFSMDHDHVRARMTFLNPEQIQERANFRDLVGVRKWADKVKGLLGSSLEGKRIGVDLWTPGIEKHLKEAFPKSEFVDGYAVMCKAKVIKTQDEIECLKVATVMTEAAMDTALEFLRPGVRECEVLSVAWQKMTALGSEWTQCANIVCSGPYTAPYRRFTSDRIIRKGDPVIIDIGACFNGYWGDFTRTWICGGIKPTKEQIEWHQRCYNSVWNSCGECRPGKTTLDVYKAAEPYILDSLGHGSGTNPWELPYFSPAAYDDPMKLEPGMTANLEPYAGKEGVGGFRLENNVVVTTGEPDIYTPYPYDERLVKDLHPLDTTTGRTR</sequence>